<dbReference type="GO" id="GO:0045936">
    <property type="term" value="P:negative regulation of phosphate metabolic process"/>
    <property type="evidence" value="ECO:0007669"/>
    <property type="project" value="InterPro"/>
</dbReference>
<evidence type="ECO:0000259" key="2">
    <source>
        <dbReference type="Pfam" id="PF01895"/>
    </source>
</evidence>
<proteinExistence type="inferred from homology"/>
<dbReference type="Pfam" id="PF01895">
    <property type="entry name" value="PhoU"/>
    <property type="match status" value="2"/>
</dbReference>
<dbReference type="Proteomes" id="UP001193389">
    <property type="component" value="Chromosome"/>
</dbReference>
<dbReference type="PANTHER" id="PTHR42930:SF3">
    <property type="entry name" value="PHOSPHATE-SPECIFIC TRANSPORT SYSTEM ACCESSORY PROTEIN PHOU"/>
    <property type="match status" value="1"/>
</dbReference>
<reference evidence="3" key="1">
    <citation type="journal article" date="2020" name="Int. J. Syst. Evol. Microbiol.">
        <title>Aquipluma nitroreducens gen. nov. sp. nov., a novel facultatively anaerobic bacterium isolated from a freshwater lake.</title>
        <authorList>
            <person name="Watanabe M."/>
            <person name="Kojima H."/>
            <person name="Fukui M."/>
        </authorList>
    </citation>
    <scope>NUCLEOTIDE SEQUENCE</scope>
    <source>
        <strain evidence="3">MeG22</strain>
    </source>
</reference>
<evidence type="ECO:0000256" key="1">
    <source>
        <dbReference type="ARBA" id="ARBA00008107"/>
    </source>
</evidence>
<sequence>MSQKKDEAIVNIIADYEKLANLVLRQLDTVEKLIASGKLRLDDSVHEDFVKNEEKINKLEVKLSEEVINSIALYQPVASQIRKLMSCYRITISLERIGDLALSIVKLMRRIESEEVYTSLSGFISKMMNLSVDMSRRSMLSFLNQDMELAKWTIKSEIIVDEFNHKMLKKVAERVNLLAEDKNILISFINIKEMAASIERIADHAANIAEASFYSFEGKDIRHKRN</sequence>
<dbReference type="SUPFAM" id="SSF109755">
    <property type="entry name" value="PhoU-like"/>
    <property type="match status" value="1"/>
</dbReference>
<dbReference type="InterPro" id="IPR028366">
    <property type="entry name" value="PhoU"/>
</dbReference>
<dbReference type="GO" id="GO:0030643">
    <property type="term" value="P:intracellular phosphate ion homeostasis"/>
    <property type="evidence" value="ECO:0007669"/>
    <property type="project" value="InterPro"/>
</dbReference>
<dbReference type="EMBL" id="AP018694">
    <property type="protein sequence ID" value="BBE17913.1"/>
    <property type="molecule type" value="Genomic_DNA"/>
</dbReference>
<accession>A0A5K7S8M7</accession>
<dbReference type="KEGG" id="anf:AQPE_2072"/>
<gene>
    <name evidence="3" type="ORF">AQPE_2072</name>
</gene>
<evidence type="ECO:0000313" key="3">
    <source>
        <dbReference type="EMBL" id="BBE17913.1"/>
    </source>
</evidence>
<protein>
    <submittedName>
        <fullName evidence="3">Phosphate transport system regulatory protein PhoU</fullName>
    </submittedName>
</protein>
<feature type="domain" description="PhoU" evidence="2">
    <location>
        <begin position="18"/>
        <end position="107"/>
    </location>
</feature>
<organism evidence="3 4">
    <name type="scientific">Aquipluma nitroreducens</name>
    <dbReference type="NCBI Taxonomy" id="2010828"/>
    <lineage>
        <taxon>Bacteria</taxon>
        <taxon>Pseudomonadati</taxon>
        <taxon>Bacteroidota</taxon>
        <taxon>Bacteroidia</taxon>
        <taxon>Marinilabiliales</taxon>
        <taxon>Prolixibacteraceae</taxon>
        <taxon>Aquipluma</taxon>
    </lineage>
</organism>
<dbReference type="PANTHER" id="PTHR42930">
    <property type="entry name" value="PHOSPHATE-SPECIFIC TRANSPORT SYSTEM ACCESSORY PROTEIN PHOU"/>
    <property type="match status" value="1"/>
</dbReference>
<dbReference type="RefSeq" id="WP_318350872.1">
    <property type="nucleotide sequence ID" value="NZ_AP018694.1"/>
</dbReference>
<dbReference type="AlphaFoldDB" id="A0A5K7S8M7"/>
<dbReference type="InterPro" id="IPR026022">
    <property type="entry name" value="PhoU_dom"/>
</dbReference>
<evidence type="ECO:0000313" key="4">
    <source>
        <dbReference type="Proteomes" id="UP001193389"/>
    </source>
</evidence>
<keyword evidence="4" id="KW-1185">Reference proteome</keyword>
<name>A0A5K7S8M7_9BACT</name>
<dbReference type="Gene3D" id="1.20.58.220">
    <property type="entry name" value="Phosphate transport system protein phou homolog 2, domain 2"/>
    <property type="match status" value="1"/>
</dbReference>
<dbReference type="InterPro" id="IPR038078">
    <property type="entry name" value="PhoU-like_sf"/>
</dbReference>
<comment type="similarity">
    <text evidence="1">Belongs to the PhoU family.</text>
</comment>
<feature type="domain" description="PhoU" evidence="2">
    <location>
        <begin position="124"/>
        <end position="211"/>
    </location>
</feature>